<protein>
    <submittedName>
        <fullName evidence="2">Uncharacterized protein</fullName>
    </submittedName>
</protein>
<keyword evidence="3" id="KW-1185">Reference proteome</keyword>
<evidence type="ECO:0000256" key="1">
    <source>
        <dbReference type="SAM" id="MobiDB-lite"/>
    </source>
</evidence>
<reference evidence="2" key="1">
    <citation type="journal article" date="2020" name="Stud. Mycol.">
        <title>101 Dothideomycetes genomes: a test case for predicting lifestyles and emergence of pathogens.</title>
        <authorList>
            <person name="Haridas S."/>
            <person name="Albert R."/>
            <person name="Binder M."/>
            <person name="Bloem J."/>
            <person name="Labutti K."/>
            <person name="Salamov A."/>
            <person name="Andreopoulos B."/>
            <person name="Baker S."/>
            <person name="Barry K."/>
            <person name="Bills G."/>
            <person name="Bluhm B."/>
            <person name="Cannon C."/>
            <person name="Castanera R."/>
            <person name="Culley D."/>
            <person name="Daum C."/>
            <person name="Ezra D."/>
            <person name="Gonzalez J."/>
            <person name="Henrissat B."/>
            <person name="Kuo A."/>
            <person name="Liang C."/>
            <person name="Lipzen A."/>
            <person name="Lutzoni F."/>
            <person name="Magnuson J."/>
            <person name="Mondo S."/>
            <person name="Nolan M."/>
            <person name="Ohm R."/>
            <person name="Pangilinan J."/>
            <person name="Park H.-J."/>
            <person name="Ramirez L."/>
            <person name="Alfaro M."/>
            <person name="Sun H."/>
            <person name="Tritt A."/>
            <person name="Yoshinaga Y."/>
            <person name="Zwiers L.-H."/>
            <person name="Turgeon B."/>
            <person name="Goodwin S."/>
            <person name="Spatafora J."/>
            <person name="Crous P."/>
            <person name="Grigoriev I."/>
        </authorList>
    </citation>
    <scope>NUCLEOTIDE SEQUENCE</scope>
    <source>
        <strain evidence="2">CBS 130266</strain>
    </source>
</reference>
<evidence type="ECO:0000313" key="2">
    <source>
        <dbReference type="EMBL" id="KAF2423666.1"/>
    </source>
</evidence>
<feature type="compositionally biased region" description="Polar residues" evidence="1">
    <location>
        <begin position="200"/>
        <end position="217"/>
    </location>
</feature>
<feature type="compositionally biased region" description="Low complexity" evidence="1">
    <location>
        <begin position="225"/>
        <end position="248"/>
    </location>
</feature>
<feature type="compositionally biased region" description="Low complexity" evidence="1">
    <location>
        <begin position="147"/>
        <end position="156"/>
    </location>
</feature>
<sequence length="478" mass="52452">MPVSRSPYQVQIEDASDSDYVPNYESDTSIESFDDLTDIDTPVSRTRFEASNAVPNPRGNISIRRPSPPSWTAYSSGAGTTRRSSIAAKRTPTLHNTFYVYANNFNASHIPESGIRRGLARAYANYQRPNRVNRIIPSLSRGGGRGFNNNPPRGQGYNNNTGQGRGTHSNAAQYGNAQNNPTAPTPTAPAGFNYIPPATQFRSTRYSPGQGPNQASWRNPPGTAPVPTVQQPATQPTATQLTATQPTANQPPAPAPPLPGFTAVEQSHHHYVRSLHHGLSHLARGKVNLVKSKNRSYLMFKDVVNDWRKPRDPVPLGGVIYATKYDTWLGNVPLPNTPDVGVFTDGRMCSGKKRPLIVVGHTDSVMVCVPIVSNPAVATEIVAVAPTDPSDAIQITQNSKKPVLQWKNPDHNDAATPDTWDTPAWCHYTQLCTVRYNEYYKVYDHELDDQSTYDLIVGIRNHCLPRPPDPNPPAPEQV</sequence>
<dbReference type="Proteomes" id="UP000800235">
    <property type="component" value="Unassembled WGS sequence"/>
</dbReference>
<feature type="region of interest" description="Disordered" evidence="1">
    <location>
        <begin position="51"/>
        <end position="85"/>
    </location>
</feature>
<feature type="compositionally biased region" description="Polar residues" evidence="1">
    <location>
        <begin position="70"/>
        <end position="84"/>
    </location>
</feature>
<proteinExistence type="predicted"/>
<feature type="compositionally biased region" description="Polar residues" evidence="1">
    <location>
        <begin position="157"/>
        <end position="175"/>
    </location>
</feature>
<dbReference type="AlphaFoldDB" id="A0A9P4NJS3"/>
<feature type="region of interest" description="Disordered" evidence="1">
    <location>
        <begin position="136"/>
        <end position="255"/>
    </location>
</feature>
<gene>
    <name evidence="2" type="ORF">EJ08DRAFT_442840</name>
</gene>
<evidence type="ECO:0000313" key="3">
    <source>
        <dbReference type="Proteomes" id="UP000800235"/>
    </source>
</evidence>
<organism evidence="2 3">
    <name type="scientific">Tothia fuscella</name>
    <dbReference type="NCBI Taxonomy" id="1048955"/>
    <lineage>
        <taxon>Eukaryota</taxon>
        <taxon>Fungi</taxon>
        <taxon>Dikarya</taxon>
        <taxon>Ascomycota</taxon>
        <taxon>Pezizomycotina</taxon>
        <taxon>Dothideomycetes</taxon>
        <taxon>Pleosporomycetidae</taxon>
        <taxon>Venturiales</taxon>
        <taxon>Cylindrosympodiaceae</taxon>
        <taxon>Tothia</taxon>
    </lineage>
</organism>
<accession>A0A9P4NJS3</accession>
<name>A0A9P4NJS3_9PEZI</name>
<comment type="caution">
    <text evidence="2">The sequence shown here is derived from an EMBL/GenBank/DDBJ whole genome shotgun (WGS) entry which is preliminary data.</text>
</comment>
<dbReference type="EMBL" id="MU007079">
    <property type="protein sequence ID" value="KAF2423666.1"/>
    <property type="molecule type" value="Genomic_DNA"/>
</dbReference>